<reference evidence="2 3" key="1">
    <citation type="journal article" date="2013" name="ISME J.">
        <title>A metabolic model for members of the genus Tetrasphaera involved in enhanced biological phosphorus removal.</title>
        <authorList>
            <person name="Kristiansen R."/>
            <person name="Nguyen H.T.T."/>
            <person name="Saunders A.M."/>
            <person name="Nielsen J.L."/>
            <person name="Wimmer R."/>
            <person name="Le V.Q."/>
            <person name="McIlroy S.J."/>
            <person name="Petrovski S."/>
            <person name="Seviour R.J."/>
            <person name="Calteau A."/>
            <person name="Nielsen K.L."/>
            <person name="Nielsen P.H."/>
        </authorList>
    </citation>
    <scope>NUCLEOTIDE SEQUENCE [LARGE SCALE GENOMIC DNA]</scope>
    <source>
        <strain evidence="2 3">T1-X7</strain>
    </source>
</reference>
<feature type="compositionally biased region" description="Gly residues" evidence="1">
    <location>
        <begin position="47"/>
        <end position="56"/>
    </location>
</feature>
<name>A0A077LZ39_9MICO</name>
<feature type="region of interest" description="Disordered" evidence="1">
    <location>
        <begin position="1"/>
        <end position="56"/>
    </location>
</feature>
<keyword evidence="3" id="KW-1185">Reference proteome</keyword>
<dbReference type="Proteomes" id="UP000035721">
    <property type="component" value="Unassembled WGS sequence"/>
</dbReference>
<comment type="caution">
    <text evidence="2">The sequence shown here is derived from an EMBL/GenBank/DDBJ whole genome shotgun (WGS) entry which is preliminary data.</text>
</comment>
<evidence type="ECO:0000256" key="1">
    <source>
        <dbReference type="SAM" id="MobiDB-lite"/>
    </source>
</evidence>
<dbReference type="AlphaFoldDB" id="A0A077LZ39"/>
<evidence type="ECO:0000313" key="3">
    <source>
        <dbReference type="Proteomes" id="UP000035721"/>
    </source>
</evidence>
<sequence length="56" mass="5759">MPSPASTSPPAIWHPIGARAPHPNPPPLAGWHPIGAKGTTSRQLGIHGTGPGRRRG</sequence>
<protein>
    <submittedName>
        <fullName evidence="2">Uncharacterized protein</fullName>
    </submittedName>
</protein>
<organism evidence="2 3">
    <name type="scientific">Nostocoides japonicum T1-X7</name>
    <dbReference type="NCBI Taxonomy" id="1194083"/>
    <lineage>
        <taxon>Bacteria</taxon>
        <taxon>Bacillati</taxon>
        <taxon>Actinomycetota</taxon>
        <taxon>Actinomycetes</taxon>
        <taxon>Micrococcales</taxon>
        <taxon>Intrasporangiaceae</taxon>
        <taxon>Nostocoides</taxon>
    </lineage>
</organism>
<evidence type="ECO:0000313" key="2">
    <source>
        <dbReference type="EMBL" id="CCH78911.1"/>
    </source>
</evidence>
<gene>
    <name evidence="2" type="ORF">BN12_3720003</name>
</gene>
<proteinExistence type="predicted"/>
<accession>A0A077LZ39</accession>
<dbReference type="EMBL" id="CAJB01000304">
    <property type="protein sequence ID" value="CCH78911.1"/>
    <property type="molecule type" value="Genomic_DNA"/>
</dbReference>